<dbReference type="EMBL" id="CP039247">
    <property type="protein sequence ID" value="QCB29222.1"/>
    <property type="molecule type" value="Genomic_DNA"/>
</dbReference>
<dbReference type="InterPro" id="IPR029058">
    <property type="entry name" value="AB_hydrolase_fold"/>
</dbReference>
<protein>
    <submittedName>
        <fullName evidence="2">Alpha/beta hydrolase family protein</fullName>
    </submittedName>
</protein>
<name>A0A4P7QHM8_9CORY</name>
<dbReference type="SUPFAM" id="SSF53474">
    <property type="entry name" value="alpha/beta-Hydrolases"/>
    <property type="match status" value="1"/>
</dbReference>
<dbReference type="KEGG" id="cee:CENDO_09840"/>
<proteinExistence type="predicted"/>
<sequence length="227" mass="23890">MTWVIIPGLACPPQAYDSLRDVLAGDGGAVAYSPRKVPLAASAAQVRAYLEELVPDGPVDIFAHSLGGLVALDAVLNGLRVHRLILADATSPFHPDVVFGVSRPPSHVPGWLAGALSPAATVAARVSFGVPVTVTGEDVNRILAENASIAARQRRVRDAWQRAGVPVDVYTRVLVGAGNDDSSDFVAEQRHLGAELGASVELIMGHGHHFPMTAPEWTAWHCLHAAG</sequence>
<reference evidence="2 3" key="1">
    <citation type="submission" date="2019-04" db="EMBL/GenBank/DDBJ databases">
        <title>Corynebacterium endometrii sp. nov., isolated from the uterus of a cow with endometritis.</title>
        <authorList>
            <person name="Ballas P."/>
            <person name="Ruckert C."/>
            <person name="Wagener K."/>
            <person name="Drillich M."/>
            <person name="Kaempfer P."/>
            <person name="Busse H.-J."/>
            <person name="Ehling-Schulz M."/>
        </authorList>
    </citation>
    <scope>NUCLEOTIDE SEQUENCE [LARGE SCALE GENOMIC DNA]</scope>
    <source>
        <strain evidence="2 3">LMM-1653</strain>
    </source>
</reference>
<feature type="domain" description="AB hydrolase-1" evidence="1">
    <location>
        <begin position="6"/>
        <end position="219"/>
    </location>
</feature>
<gene>
    <name evidence="2" type="ORF">CENDO_09840</name>
</gene>
<accession>A0A4P7QHM8</accession>
<dbReference type="GO" id="GO:0016787">
    <property type="term" value="F:hydrolase activity"/>
    <property type="evidence" value="ECO:0007669"/>
    <property type="project" value="UniProtKB-KW"/>
</dbReference>
<dbReference type="Proteomes" id="UP000296352">
    <property type="component" value="Chromosome"/>
</dbReference>
<dbReference type="OrthoDB" id="3371334at2"/>
<keyword evidence="3" id="KW-1185">Reference proteome</keyword>
<dbReference type="Pfam" id="PF12697">
    <property type="entry name" value="Abhydrolase_6"/>
    <property type="match status" value="1"/>
</dbReference>
<evidence type="ECO:0000313" key="2">
    <source>
        <dbReference type="EMBL" id="QCB29222.1"/>
    </source>
</evidence>
<dbReference type="Gene3D" id="3.40.50.1820">
    <property type="entry name" value="alpha/beta hydrolase"/>
    <property type="match status" value="1"/>
</dbReference>
<dbReference type="AlphaFoldDB" id="A0A4P7QHM8"/>
<dbReference type="RefSeq" id="WP_136141838.1">
    <property type="nucleotide sequence ID" value="NZ_CP039247.1"/>
</dbReference>
<evidence type="ECO:0000259" key="1">
    <source>
        <dbReference type="Pfam" id="PF12697"/>
    </source>
</evidence>
<evidence type="ECO:0000313" key="3">
    <source>
        <dbReference type="Proteomes" id="UP000296352"/>
    </source>
</evidence>
<dbReference type="InterPro" id="IPR000073">
    <property type="entry name" value="AB_hydrolase_1"/>
</dbReference>
<keyword evidence="2" id="KW-0378">Hydrolase</keyword>
<organism evidence="2 3">
    <name type="scientific">Corynebacterium endometrii</name>
    <dbReference type="NCBI Taxonomy" id="2488819"/>
    <lineage>
        <taxon>Bacteria</taxon>
        <taxon>Bacillati</taxon>
        <taxon>Actinomycetota</taxon>
        <taxon>Actinomycetes</taxon>
        <taxon>Mycobacteriales</taxon>
        <taxon>Corynebacteriaceae</taxon>
        <taxon>Corynebacterium</taxon>
    </lineage>
</organism>